<proteinExistence type="predicted"/>
<dbReference type="Proteomes" id="UP000033640">
    <property type="component" value="Unassembled WGS sequence"/>
</dbReference>
<dbReference type="AlphaFoldDB" id="A0A0F0LH07"/>
<name>A0A0F0LH07_9MICO</name>
<dbReference type="PATRIC" id="fig|82380.11.peg.452"/>
<reference evidence="1 2" key="1">
    <citation type="submission" date="2015-02" db="EMBL/GenBank/DDBJ databases">
        <title>Draft genome sequences of ten Microbacterium spp. with emphasis on heavy metal contaminated environments.</title>
        <authorList>
            <person name="Corretto E."/>
        </authorList>
    </citation>
    <scope>NUCLEOTIDE SEQUENCE [LARGE SCALE GENOMIC DNA]</scope>
    <source>
        <strain evidence="1 2">BEL4b</strain>
    </source>
</reference>
<accession>A0A0F0LH07</accession>
<dbReference type="EMBL" id="JYIW01000016">
    <property type="protein sequence ID" value="KJL31570.1"/>
    <property type="molecule type" value="Genomic_DNA"/>
</dbReference>
<evidence type="ECO:0008006" key="3">
    <source>
        <dbReference type="Google" id="ProtNLM"/>
    </source>
</evidence>
<comment type="caution">
    <text evidence="1">The sequence shown here is derived from an EMBL/GenBank/DDBJ whole genome shotgun (WGS) entry which is preliminary data.</text>
</comment>
<organism evidence="1 2">
    <name type="scientific">Microbacterium oxydans</name>
    <dbReference type="NCBI Taxonomy" id="82380"/>
    <lineage>
        <taxon>Bacteria</taxon>
        <taxon>Bacillati</taxon>
        <taxon>Actinomycetota</taxon>
        <taxon>Actinomycetes</taxon>
        <taxon>Micrococcales</taxon>
        <taxon>Microbacteriaceae</taxon>
        <taxon>Microbacterium</taxon>
    </lineage>
</organism>
<evidence type="ECO:0000313" key="2">
    <source>
        <dbReference type="Proteomes" id="UP000033640"/>
    </source>
</evidence>
<gene>
    <name evidence="1" type="ORF">RS83_00435</name>
</gene>
<sequence>MTTTPPERTVTEHGPASVAAVNAGARAKVLGWARQSIDLVPTSWLITGAGALLLGATALFGGLEAAAVDPTPSVAAGETFAGSDLEMTVLGVQLRDERGKALVFPDEEKGERVLVVVVDVVNTFDRPRSSSDGAARSPVIDGIRLEGLDEPPTISRADDGEASPALQPDVPARLLLAWLVGPDDFREGDEVTLTLPDSTHRVGTSVVRGDYWDDIVVGATVTTTIDEPGAS</sequence>
<evidence type="ECO:0000313" key="1">
    <source>
        <dbReference type="EMBL" id="KJL31570.1"/>
    </source>
</evidence>
<dbReference type="OrthoDB" id="5071143at2"/>
<dbReference type="RefSeq" id="WP_156153083.1">
    <property type="nucleotide sequence ID" value="NZ_CAKKLT010000052.1"/>
</dbReference>
<protein>
    <recommendedName>
        <fullName evidence="3">DUF4352 domain-containing protein</fullName>
    </recommendedName>
</protein>